<organism evidence="2 3">
    <name type="scientific">Terrabacter ginsenosidimutans</name>
    <dbReference type="NCBI Taxonomy" id="490575"/>
    <lineage>
        <taxon>Bacteria</taxon>
        <taxon>Bacillati</taxon>
        <taxon>Actinomycetota</taxon>
        <taxon>Actinomycetes</taxon>
        <taxon>Micrococcales</taxon>
        <taxon>Intrasporangiaceae</taxon>
        <taxon>Terrabacter</taxon>
    </lineage>
</organism>
<dbReference type="EMBL" id="BAABDC010000003">
    <property type="protein sequence ID" value="GAA3704637.1"/>
    <property type="molecule type" value="Genomic_DNA"/>
</dbReference>
<accession>A0ABP7DI11</accession>
<comment type="caution">
    <text evidence="2">The sequence shown here is derived from an EMBL/GenBank/DDBJ whole genome shotgun (WGS) entry which is preliminary data.</text>
</comment>
<protein>
    <submittedName>
        <fullName evidence="2">Uncharacterized protein</fullName>
    </submittedName>
</protein>
<proteinExistence type="predicted"/>
<evidence type="ECO:0000256" key="1">
    <source>
        <dbReference type="SAM" id="MobiDB-lite"/>
    </source>
</evidence>
<evidence type="ECO:0000313" key="2">
    <source>
        <dbReference type="EMBL" id="GAA3704637.1"/>
    </source>
</evidence>
<feature type="compositionally biased region" description="Low complexity" evidence="1">
    <location>
        <begin position="1"/>
        <end position="14"/>
    </location>
</feature>
<evidence type="ECO:0000313" key="3">
    <source>
        <dbReference type="Proteomes" id="UP001501468"/>
    </source>
</evidence>
<name>A0ABP7DI11_9MICO</name>
<keyword evidence="3" id="KW-1185">Reference proteome</keyword>
<sequence>MTGMTTVSVTGTTSWNSVLTRGSTIHDPRPTAAATKATQPLRAEGHVWDLGRVD</sequence>
<reference evidence="3" key="1">
    <citation type="journal article" date="2019" name="Int. J. Syst. Evol. Microbiol.">
        <title>The Global Catalogue of Microorganisms (GCM) 10K type strain sequencing project: providing services to taxonomists for standard genome sequencing and annotation.</title>
        <authorList>
            <consortium name="The Broad Institute Genomics Platform"/>
            <consortium name="The Broad Institute Genome Sequencing Center for Infectious Disease"/>
            <person name="Wu L."/>
            <person name="Ma J."/>
        </authorList>
    </citation>
    <scope>NUCLEOTIDE SEQUENCE [LARGE SCALE GENOMIC DNA]</scope>
    <source>
        <strain evidence="3">JCM 17125</strain>
    </source>
</reference>
<feature type="region of interest" description="Disordered" evidence="1">
    <location>
        <begin position="1"/>
        <end position="39"/>
    </location>
</feature>
<dbReference type="Proteomes" id="UP001501468">
    <property type="component" value="Unassembled WGS sequence"/>
</dbReference>
<gene>
    <name evidence="2" type="ORF">GCM10022399_21520</name>
</gene>